<keyword evidence="1 2" id="KW-0732">Signal</keyword>
<dbReference type="Pfam" id="PF00497">
    <property type="entry name" value="SBP_bac_3"/>
    <property type="match status" value="1"/>
</dbReference>
<reference evidence="4 5" key="1">
    <citation type="submission" date="2024-08" db="EMBL/GenBank/DDBJ databases">
        <title>Sulfate-reducing bacteria isolated from formation water of the oil field in Kazakhstan and description of Pseudodesulfovibrio sp.</title>
        <authorList>
            <person name="Bidzhieva S.K."/>
            <person name="Tourova T.P."/>
            <person name="Grouzdev D.S."/>
            <person name="Beletsky A.V."/>
            <person name="Sokolova D.S."/>
            <person name="Samigullina S.R."/>
            <person name="Poltaraus A.B."/>
            <person name="Avtukh A.N."/>
            <person name="Tereshina V.M."/>
            <person name="Zhaparov N.S."/>
            <person name="Mardanov A.V."/>
            <person name="Nazina T.N."/>
        </authorList>
    </citation>
    <scope>NUCLEOTIDE SEQUENCE [LARGE SCALE GENOMIC DNA]</scope>
    <source>
        <strain evidence="4 5">9FUS</strain>
    </source>
</reference>
<dbReference type="PROSITE" id="PS51257">
    <property type="entry name" value="PROKAR_LIPOPROTEIN"/>
    <property type="match status" value="1"/>
</dbReference>
<dbReference type="PANTHER" id="PTHR35936:SF25">
    <property type="entry name" value="ABC TRANSPORTER SUBSTRATE-BINDING PROTEIN"/>
    <property type="match status" value="1"/>
</dbReference>
<name>A0ABV4K3A2_9BACT</name>
<evidence type="ECO:0000256" key="1">
    <source>
        <dbReference type="ARBA" id="ARBA00022729"/>
    </source>
</evidence>
<keyword evidence="5" id="KW-1185">Reference proteome</keyword>
<dbReference type="SUPFAM" id="SSF53850">
    <property type="entry name" value="Periplasmic binding protein-like II"/>
    <property type="match status" value="1"/>
</dbReference>
<organism evidence="4 5">
    <name type="scientific">Pseudodesulfovibrio karagichevae</name>
    <dbReference type="NCBI Taxonomy" id="3239305"/>
    <lineage>
        <taxon>Bacteria</taxon>
        <taxon>Pseudomonadati</taxon>
        <taxon>Thermodesulfobacteriota</taxon>
        <taxon>Desulfovibrionia</taxon>
        <taxon>Desulfovibrionales</taxon>
        <taxon>Desulfovibrionaceae</taxon>
    </lineage>
</organism>
<sequence>MMPRLRPLFLAAALAAVLLSATAACARVIRVGAGFAIAPYVLRERDAGLEVDLVRAAFQAAGLDAEFVYLPNLRLPLAFSEKEVDCLALSVGYDLAGRTGRRTFASAQTITFRNYAVSLGDRHLSIGSIADLADLNVLGFQDAANYLGPDFAAMARANGRYSELSDQSLQVRMLFSRRVDVVISEKRVFLYWRNRLKNSPAGRAVDLDQSVQFSSIFPAQDRQVVFGEKALRDRFDKGLESIRESGRYDRIVRAYDRAEYIK</sequence>
<gene>
    <name evidence="4" type="ORF">AB6M95_11795</name>
</gene>
<dbReference type="SMART" id="SM00062">
    <property type="entry name" value="PBPb"/>
    <property type="match status" value="1"/>
</dbReference>
<protein>
    <submittedName>
        <fullName evidence="4">Substrate-binding periplasmic protein</fullName>
    </submittedName>
</protein>
<feature type="chain" id="PRO_5045808125" evidence="2">
    <location>
        <begin position="27"/>
        <end position="262"/>
    </location>
</feature>
<proteinExistence type="predicted"/>
<dbReference type="Gene3D" id="3.40.190.10">
    <property type="entry name" value="Periplasmic binding protein-like II"/>
    <property type="match status" value="2"/>
</dbReference>
<accession>A0ABV4K3A2</accession>
<dbReference type="PANTHER" id="PTHR35936">
    <property type="entry name" value="MEMBRANE-BOUND LYTIC MUREIN TRANSGLYCOSYLASE F"/>
    <property type="match status" value="1"/>
</dbReference>
<comment type="caution">
    <text evidence="4">The sequence shown here is derived from an EMBL/GenBank/DDBJ whole genome shotgun (WGS) entry which is preliminary data.</text>
</comment>
<dbReference type="EMBL" id="JBGLYH010000032">
    <property type="protein sequence ID" value="MEZ7197437.1"/>
    <property type="molecule type" value="Genomic_DNA"/>
</dbReference>
<dbReference type="InterPro" id="IPR001638">
    <property type="entry name" value="Solute-binding_3/MltF_N"/>
</dbReference>
<dbReference type="RefSeq" id="WP_371386954.1">
    <property type="nucleotide sequence ID" value="NZ_JBGLYH010000032.1"/>
</dbReference>
<evidence type="ECO:0000313" key="4">
    <source>
        <dbReference type="EMBL" id="MEZ7197437.1"/>
    </source>
</evidence>
<evidence type="ECO:0000256" key="2">
    <source>
        <dbReference type="SAM" id="SignalP"/>
    </source>
</evidence>
<dbReference type="Proteomes" id="UP001568698">
    <property type="component" value="Unassembled WGS sequence"/>
</dbReference>
<evidence type="ECO:0000313" key="5">
    <source>
        <dbReference type="Proteomes" id="UP001568698"/>
    </source>
</evidence>
<feature type="domain" description="Solute-binding protein family 3/N-terminal" evidence="3">
    <location>
        <begin position="28"/>
        <end position="259"/>
    </location>
</feature>
<evidence type="ECO:0000259" key="3">
    <source>
        <dbReference type="SMART" id="SM00062"/>
    </source>
</evidence>
<feature type="signal peptide" evidence="2">
    <location>
        <begin position="1"/>
        <end position="26"/>
    </location>
</feature>